<name>X1IZZ7_9ZZZZ</name>
<protein>
    <submittedName>
        <fullName evidence="2">Uncharacterized protein</fullName>
    </submittedName>
</protein>
<comment type="caution">
    <text evidence="2">The sequence shown here is derived from an EMBL/GenBank/DDBJ whole genome shotgun (WGS) entry which is preliminary data.</text>
</comment>
<gene>
    <name evidence="2" type="ORF">S03H2_60203</name>
</gene>
<accession>X1IZZ7</accession>
<feature type="non-terminal residue" evidence="2">
    <location>
        <position position="50"/>
    </location>
</feature>
<sequence length="50" mass="5671">MSYRDRLRSTKDSTEEDSPSGHYYENPSVESKDGDVVCLNCGMIESRNLV</sequence>
<feature type="region of interest" description="Disordered" evidence="1">
    <location>
        <begin position="1"/>
        <end position="29"/>
    </location>
</feature>
<proteinExistence type="predicted"/>
<dbReference type="EMBL" id="BARU01038774">
    <property type="protein sequence ID" value="GAH88006.1"/>
    <property type="molecule type" value="Genomic_DNA"/>
</dbReference>
<evidence type="ECO:0000313" key="2">
    <source>
        <dbReference type="EMBL" id="GAH88006.1"/>
    </source>
</evidence>
<evidence type="ECO:0000256" key="1">
    <source>
        <dbReference type="SAM" id="MobiDB-lite"/>
    </source>
</evidence>
<organism evidence="2">
    <name type="scientific">marine sediment metagenome</name>
    <dbReference type="NCBI Taxonomy" id="412755"/>
    <lineage>
        <taxon>unclassified sequences</taxon>
        <taxon>metagenomes</taxon>
        <taxon>ecological metagenomes</taxon>
    </lineage>
</organism>
<feature type="compositionally biased region" description="Basic and acidic residues" evidence="1">
    <location>
        <begin position="1"/>
        <end position="13"/>
    </location>
</feature>
<reference evidence="2" key="1">
    <citation type="journal article" date="2014" name="Front. Microbiol.">
        <title>High frequency of phylogenetically diverse reductive dehalogenase-homologous genes in deep subseafloor sedimentary metagenomes.</title>
        <authorList>
            <person name="Kawai M."/>
            <person name="Futagami T."/>
            <person name="Toyoda A."/>
            <person name="Takaki Y."/>
            <person name="Nishi S."/>
            <person name="Hori S."/>
            <person name="Arai W."/>
            <person name="Tsubouchi T."/>
            <person name="Morono Y."/>
            <person name="Uchiyama I."/>
            <person name="Ito T."/>
            <person name="Fujiyama A."/>
            <person name="Inagaki F."/>
            <person name="Takami H."/>
        </authorList>
    </citation>
    <scope>NUCLEOTIDE SEQUENCE</scope>
    <source>
        <strain evidence="2">Expedition CK06-06</strain>
    </source>
</reference>
<dbReference type="AlphaFoldDB" id="X1IZZ7"/>